<evidence type="ECO:0008006" key="4">
    <source>
        <dbReference type="Google" id="ProtNLM"/>
    </source>
</evidence>
<dbReference type="InterPro" id="IPR014748">
    <property type="entry name" value="Enoyl-CoA_hydra_C"/>
</dbReference>
<accession>A0ABY7B7I7</accession>
<dbReference type="EMBL" id="CP113836">
    <property type="protein sequence ID" value="WAL66713.1"/>
    <property type="molecule type" value="Genomic_DNA"/>
</dbReference>
<reference evidence="2" key="1">
    <citation type="submission" date="2022-11" db="EMBL/GenBank/DDBJ databases">
        <authorList>
            <person name="Mo P."/>
        </authorList>
    </citation>
    <scope>NUCLEOTIDE SEQUENCE</scope>
    <source>
        <strain evidence="2">HUAS 11-8</strain>
    </source>
</reference>
<dbReference type="RefSeq" id="WP_268756843.1">
    <property type="nucleotide sequence ID" value="NZ_CP113836.1"/>
</dbReference>
<proteinExistence type="predicted"/>
<organism evidence="2 3">
    <name type="scientific">Amycolatopsis cynarae</name>
    <dbReference type="NCBI Taxonomy" id="2995223"/>
    <lineage>
        <taxon>Bacteria</taxon>
        <taxon>Bacillati</taxon>
        <taxon>Actinomycetota</taxon>
        <taxon>Actinomycetes</taxon>
        <taxon>Pseudonocardiales</taxon>
        <taxon>Pseudonocardiaceae</taxon>
        <taxon>Amycolatopsis</taxon>
    </lineage>
</organism>
<protein>
    <recommendedName>
        <fullName evidence="4">Enoyl-CoA hydratase</fullName>
    </recommendedName>
</protein>
<keyword evidence="3" id="KW-1185">Reference proteome</keyword>
<dbReference type="Proteomes" id="UP001163203">
    <property type="component" value="Chromosome"/>
</dbReference>
<name>A0ABY7B7I7_9PSEU</name>
<feature type="region of interest" description="Disordered" evidence="1">
    <location>
        <begin position="1"/>
        <end position="20"/>
    </location>
</feature>
<evidence type="ECO:0000313" key="3">
    <source>
        <dbReference type="Proteomes" id="UP001163203"/>
    </source>
</evidence>
<evidence type="ECO:0000256" key="1">
    <source>
        <dbReference type="SAM" id="MobiDB-lite"/>
    </source>
</evidence>
<gene>
    <name evidence="2" type="ORF">ORV05_02545</name>
</gene>
<sequence length="87" mass="8878">MFTSAVENADTAARPAEGDCGKPIVSAIKGEAMGSGLATGLLASAATPAFEASSVFEAMSFFGTDLAEALTAQVENRPPNFAEPLPW</sequence>
<evidence type="ECO:0000313" key="2">
    <source>
        <dbReference type="EMBL" id="WAL66713.1"/>
    </source>
</evidence>
<dbReference type="Gene3D" id="1.10.12.10">
    <property type="entry name" value="Lyase 2-enoyl-coa Hydratase, Chain A, domain 2"/>
    <property type="match status" value="1"/>
</dbReference>